<keyword evidence="1" id="KW-0812">Transmembrane</keyword>
<keyword evidence="1" id="KW-0472">Membrane</keyword>
<reference evidence="2 3" key="1">
    <citation type="submission" date="2016-12" db="EMBL/GenBank/DDBJ databases">
        <title>Trade-off between light-utilization and light-protection in marine flavobacteria.</title>
        <authorList>
            <person name="Kumagai Y."/>
            <person name="Yoshizawa S."/>
            <person name="Kogure K."/>
            <person name="Iwasaki W."/>
        </authorList>
    </citation>
    <scope>NUCLEOTIDE SEQUENCE [LARGE SCALE GENOMIC DNA]</scope>
    <source>
        <strain evidence="2 3">ATCC 43844</strain>
    </source>
</reference>
<dbReference type="EMBL" id="MSCM01000001">
    <property type="protein sequence ID" value="PQJ81933.1"/>
    <property type="molecule type" value="Genomic_DNA"/>
</dbReference>
<evidence type="ECO:0000313" key="3">
    <source>
        <dbReference type="Proteomes" id="UP000239068"/>
    </source>
</evidence>
<dbReference type="OrthoDB" id="9980042at2"/>
<gene>
    <name evidence="2" type="ORF">BTO16_04810</name>
</gene>
<sequence length="91" mass="10473">MNKKDFVYALSLQNKTEKTDFDKGFLYGIGTTFKTLENPNSFNKEKVVKSKKVVDPAFYLPYVYFALASVIVLGFFIIGLLTYYFLNSPVY</sequence>
<feature type="transmembrane region" description="Helical" evidence="1">
    <location>
        <begin position="62"/>
        <end position="86"/>
    </location>
</feature>
<proteinExistence type="predicted"/>
<evidence type="ECO:0000256" key="1">
    <source>
        <dbReference type="SAM" id="Phobius"/>
    </source>
</evidence>
<organism evidence="2 3">
    <name type="scientific">Polaribacter glomeratus</name>
    <dbReference type="NCBI Taxonomy" id="102"/>
    <lineage>
        <taxon>Bacteria</taxon>
        <taxon>Pseudomonadati</taxon>
        <taxon>Bacteroidota</taxon>
        <taxon>Flavobacteriia</taxon>
        <taxon>Flavobacteriales</taxon>
        <taxon>Flavobacteriaceae</taxon>
    </lineage>
</organism>
<accession>A0A2S7WWE8</accession>
<evidence type="ECO:0000313" key="2">
    <source>
        <dbReference type="EMBL" id="PQJ81933.1"/>
    </source>
</evidence>
<comment type="caution">
    <text evidence="2">The sequence shown here is derived from an EMBL/GenBank/DDBJ whole genome shotgun (WGS) entry which is preliminary data.</text>
</comment>
<dbReference type="Proteomes" id="UP000239068">
    <property type="component" value="Unassembled WGS sequence"/>
</dbReference>
<dbReference type="RefSeq" id="WP_105020503.1">
    <property type="nucleotide sequence ID" value="NZ_MSCM01000001.1"/>
</dbReference>
<keyword evidence="3" id="KW-1185">Reference proteome</keyword>
<dbReference type="AlphaFoldDB" id="A0A2S7WWE8"/>
<keyword evidence="1" id="KW-1133">Transmembrane helix</keyword>
<protein>
    <submittedName>
        <fullName evidence="2">Uncharacterized protein</fullName>
    </submittedName>
</protein>
<name>A0A2S7WWE8_9FLAO</name>